<dbReference type="Proteomes" id="UP000598775">
    <property type="component" value="Unassembled WGS sequence"/>
</dbReference>
<evidence type="ECO:0000313" key="3">
    <source>
        <dbReference type="Proteomes" id="UP000598775"/>
    </source>
</evidence>
<dbReference type="EMBL" id="BMGP01000006">
    <property type="protein sequence ID" value="GGF35319.1"/>
    <property type="molecule type" value="Genomic_DNA"/>
</dbReference>
<dbReference type="InterPro" id="IPR029058">
    <property type="entry name" value="AB_hydrolase_fold"/>
</dbReference>
<dbReference type="SUPFAM" id="SSF53474">
    <property type="entry name" value="alpha/beta-Hydrolases"/>
    <property type="match status" value="1"/>
</dbReference>
<name>A0A917BBP0_9MICO</name>
<reference evidence="2 3" key="1">
    <citation type="journal article" date="2014" name="Int. J. Syst. Evol. Microbiol.">
        <title>Complete genome sequence of Corynebacterium casei LMG S-19264T (=DSM 44701T), isolated from a smear-ripened cheese.</title>
        <authorList>
            <consortium name="US DOE Joint Genome Institute (JGI-PGF)"/>
            <person name="Walter F."/>
            <person name="Albersmeier A."/>
            <person name="Kalinowski J."/>
            <person name="Ruckert C."/>
        </authorList>
    </citation>
    <scope>NUCLEOTIDE SEQUENCE [LARGE SCALE GENOMIC DNA]</scope>
    <source>
        <strain evidence="2 3">CGMCC 1.12976</strain>
    </source>
</reference>
<dbReference type="RefSeq" id="WP_188679754.1">
    <property type="nucleotide sequence ID" value="NZ_BMGP01000006.1"/>
</dbReference>
<dbReference type="AlphaFoldDB" id="A0A917BBP0"/>
<sequence>MNERSTGRTAPGRALRVVAIVVVTAVVCLITGSYSAIERQAVEGGIDNATEAAFYVLPNPIVAGAPGQLVRSERVLGAPNGAEAWRVLYHSTDVLGHDILVSGVVLAPTGPAPANGRTIVSWGHPTTGAAQQCAPSLNVEPPSLSGLIDPFGVEGLGQLLAAGYVVAATDYPGMGAAGPDSYLIGTTEGNSVLDAARAARQIPQTAANDKLLLWGHSQGGHAALFAAQDARSYAPELNLLGVAVAAPATQLGSLLKADIGDVSGVSIGSYAFTAYANVYGPSTPGATLSSILTPAGVAATPSMYDLCLLSQNKQLHAIATPLIGNYLAADPTTTAPWASLLAANTPGETGLTVPLYVAQGDIDTLVRPQDTVEFAQHECTLGTQVTYVSVAKTGHGLVAFRALDTVLPWFAHLDTGAPLPAALTAAPSPC</sequence>
<protein>
    <recommendedName>
        <fullName evidence="4">Lipase</fullName>
    </recommendedName>
</protein>
<comment type="caution">
    <text evidence="2">The sequence shown here is derived from an EMBL/GenBank/DDBJ whole genome shotgun (WGS) entry which is preliminary data.</text>
</comment>
<dbReference type="InterPro" id="IPR005152">
    <property type="entry name" value="Lipase_secreted"/>
</dbReference>
<evidence type="ECO:0000256" key="1">
    <source>
        <dbReference type="SAM" id="Phobius"/>
    </source>
</evidence>
<organism evidence="2 3">
    <name type="scientific">Subtercola lobariae</name>
    <dbReference type="NCBI Taxonomy" id="1588641"/>
    <lineage>
        <taxon>Bacteria</taxon>
        <taxon>Bacillati</taxon>
        <taxon>Actinomycetota</taxon>
        <taxon>Actinomycetes</taxon>
        <taxon>Micrococcales</taxon>
        <taxon>Microbacteriaceae</taxon>
        <taxon>Subtercola</taxon>
    </lineage>
</organism>
<accession>A0A917BBP0</accession>
<keyword evidence="1" id="KW-0812">Transmembrane</keyword>
<feature type="transmembrane region" description="Helical" evidence="1">
    <location>
        <begin position="14"/>
        <end position="37"/>
    </location>
</feature>
<evidence type="ECO:0000313" key="2">
    <source>
        <dbReference type="EMBL" id="GGF35319.1"/>
    </source>
</evidence>
<dbReference type="PANTHER" id="PTHR34853:SF1">
    <property type="entry name" value="LIPASE 5"/>
    <property type="match status" value="1"/>
</dbReference>
<dbReference type="GO" id="GO:0016042">
    <property type="term" value="P:lipid catabolic process"/>
    <property type="evidence" value="ECO:0007669"/>
    <property type="project" value="InterPro"/>
</dbReference>
<gene>
    <name evidence="2" type="ORF">GCM10011399_30440</name>
</gene>
<dbReference type="PANTHER" id="PTHR34853">
    <property type="match status" value="1"/>
</dbReference>
<dbReference type="Pfam" id="PF03583">
    <property type="entry name" value="LIP"/>
    <property type="match status" value="1"/>
</dbReference>
<keyword evidence="1" id="KW-1133">Transmembrane helix</keyword>
<dbReference type="GO" id="GO:0004806">
    <property type="term" value="F:triacylglycerol lipase activity"/>
    <property type="evidence" value="ECO:0007669"/>
    <property type="project" value="InterPro"/>
</dbReference>
<dbReference type="Gene3D" id="3.40.50.1820">
    <property type="entry name" value="alpha/beta hydrolase"/>
    <property type="match status" value="2"/>
</dbReference>
<keyword evidence="1" id="KW-0472">Membrane</keyword>
<evidence type="ECO:0008006" key="4">
    <source>
        <dbReference type="Google" id="ProtNLM"/>
    </source>
</evidence>
<proteinExistence type="predicted"/>
<keyword evidence="3" id="KW-1185">Reference proteome</keyword>
<dbReference type="PIRSF" id="PIRSF029171">
    <property type="entry name" value="Esterase_LipA"/>
    <property type="match status" value="1"/>
</dbReference>